<feature type="transmembrane region" description="Helical" evidence="12">
    <location>
        <begin position="329"/>
        <end position="346"/>
    </location>
</feature>
<keyword evidence="11 12" id="KW-0472">Membrane</keyword>
<dbReference type="PANTHER" id="PTHR39188:SF3">
    <property type="entry name" value="STAGE IV SPORULATION PROTEIN FB"/>
    <property type="match status" value="1"/>
</dbReference>
<keyword evidence="7" id="KW-0378">Hydrolase</keyword>
<dbReference type="PANTHER" id="PTHR39188">
    <property type="entry name" value="MEMBRANE-ASSOCIATED ZINC METALLOPROTEASE M50B"/>
    <property type="match status" value="1"/>
</dbReference>
<evidence type="ECO:0000259" key="13">
    <source>
        <dbReference type="Pfam" id="PF02163"/>
    </source>
</evidence>
<evidence type="ECO:0000256" key="4">
    <source>
        <dbReference type="ARBA" id="ARBA00022670"/>
    </source>
</evidence>
<dbReference type="GO" id="GO:0016020">
    <property type="term" value="C:membrane"/>
    <property type="evidence" value="ECO:0007669"/>
    <property type="project" value="UniProtKB-SubCell"/>
</dbReference>
<feature type="transmembrane region" description="Helical" evidence="12">
    <location>
        <begin position="84"/>
        <end position="102"/>
    </location>
</feature>
<dbReference type="Proteomes" id="UP000006620">
    <property type="component" value="Chromosome"/>
</dbReference>
<evidence type="ECO:0000256" key="8">
    <source>
        <dbReference type="ARBA" id="ARBA00022833"/>
    </source>
</evidence>
<keyword evidence="9 12" id="KW-1133">Transmembrane helix</keyword>
<feature type="domain" description="Peptidase M50" evidence="13">
    <location>
        <begin position="61"/>
        <end position="137"/>
    </location>
</feature>
<comment type="subcellular location">
    <subcellularLocation>
        <location evidence="2">Membrane</location>
        <topology evidence="2">Multi-pass membrane protein</topology>
    </subcellularLocation>
</comment>
<dbReference type="CDD" id="cd06160">
    <property type="entry name" value="S2P-M50_like_2"/>
    <property type="match status" value="1"/>
</dbReference>
<evidence type="ECO:0000256" key="11">
    <source>
        <dbReference type="ARBA" id="ARBA00023136"/>
    </source>
</evidence>
<reference evidence="14 15" key="2">
    <citation type="journal article" date="2013" name="Genome Announc.">
        <title>Genome Sequence of Growth-Improving Paenibacillus mucilaginosus Strain KNP414.</title>
        <authorList>
            <person name="Lu J.J."/>
            <person name="Wang J.F."/>
            <person name="Hu X.F."/>
        </authorList>
    </citation>
    <scope>NUCLEOTIDE SEQUENCE [LARGE SCALE GENOMIC DNA]</scope>
    <source>
        <strain evidence="14 15">KNP414</strain>
    </source>
</reference>
<keyword evidence="5 12" id="KW-0812">Transmembrane</keyword>
<dbReference type="KEGG" id="pms:KNP414_06784"/>
<feature type="transmembrane region" description="Helical" evidence="12">
    <location>
        <begin position="12"/>
        <end position="31"/>
    </location>
</feature>
<evidence type="ECO:0000256" key="3">
    <source>
        <dbReference type="ARBA" id="ARBA00007931"/>
    </source>
</evidence>
<dbReference type="GO" id="GO:0006508">
    <property type="term" value="P:proteolysis"/>
    <property type="evidence" value="ECO:0007669"/>
    <property type="project" value="UniProtKB-KW"/>
</dbReference>
<evidence type="ECO:0000256" key="1">
    <source>
        <dbReference type="ARBA" id="ARBA00001947"/>
    </source>
</evidence>
<evidence type="ECO:0000313" key="15">
    <source>
        <dbReference type="Proteomes" id="UP000006620"/>
    </source>
</evidence>
<accession>F8FEI6</accession>
<evidence type="ECO:0000256" key="10">
    <source>
        <dbReference type="ARBA" id="ARBA00023049"/>
    </source>
</evidence>
<evidence type="ECO:0000256" key="5">
    <source>
        <dbReference type="ARBA" id="ARBA00022692"/>
    </source>
</evidence>
<protein>
    <recommendedName>
        <fullName evidence="13">Peptidase M50 domain-containing protein</fullName>
    </recommendedName>
</protein>
<feature type="transmembrane region" description="Helical" evidence="12">
    <location>
        <begin position="175"/>
        <end position="208"/>
    </location>
</feature>
<dbReference type="HOGENOM" id="CLU_065992_0_0_9"/>
<organism evidence="14 15">
    <name type="scientific">Paenibacillus mucilaginosus (strain KNP414)</name>
    <dbReference type="NCBI Taxonomy" id="1036673"/>
    <lineage>
        <taxon>Bacteria</taxon>
        <taxon>Bacillati</taxon>
        <taxon>Bacillota</taxon>
        <taxon>Bacilli</taxon>
        <taxon>Bacillales</taxon>
        <taxon>Paenibacillaceae</taxon>
        <taxon>Paenibacillus</taxon>
    </lineage>
</organism>
<keyword evidence="6" id="KW-0479">Metal-binding</keyword>
<name>F8FEI6_PAEMK</name>
<evidence type="ECO:0000256" key="12">
    <source>
        <dbReference type="SAM" id="Phobius"/>
    </source>
</evidence>
<dbReference type="PATRIC" id="fig|1036673.3.peg.6332"/>
<gene>
    <name evidence="14" type="ordered locus">KNP414_06784</name>
</gene>
<sequence>MQQRQKPKKQTPLWYIGAAVMFIFSQLKTLVPLLKFSKFGGAFLSMLISVGAYALIYPWQFAVGFVLLLLVHEMGHVFAARQKGLPVSAPMFIPFLGALISMKRHPRDAATEAYVAIGGPVLGTVGALAAYGLGIYLDSPLFYSLAYVGFLLNLLNLLPIHPLDGGRISTAVTRWLWLVGLIAGLVVIFYLRSILFFIIWAMFAYDLYKKFVSKKKSGQTRVMNASFQVAADPLIEQGYLIPGPEHKRDLPFLTYSDLEGQQFVKVYWEGLDFTGTIPMMEQGLIKRTHVTRLERQQKEDGLYLMVHCQVEYAKYENDAYYDVTPATRWKYGIAYLLLAAFLFVMMREVHEVPGLQLR</sequence>
<dbReference type="GO" id="GO:0008237">
    <property type="term" value="F:metallopeptidase activity"/>
    <property type="evidence" value="ECO:0007669"/>
    <property type="project" value="UniProtKB-KW"/>
</dbReference>
<dbReference type="AlphaFoldDB" id="F8FEI6"/>
<feature type="transmembrane region" description="Helical" evidence="12">
    <location>
        <begin position="43"/>
        <end position="72"/>
    </location>
</feature>
<evidence type="ECO:0000256" key="6">
    <source>
        <dbReference type="ARBA" id="ARBA00022723"/>
    </source>
</evidence>
<feature type="transmembrane region" description="Helical" evidence="12">
    <location>
        <begin position="114"/>
        <end position="134"/>
    </location>
</feature>
<proteinExistence type="inferred from homology"/>
<comment type="similarity">
    <text evidence="3">Belongs to the peptidase M50B family.</text>
</comment>
<feature type="domain" description="Peptidase M50" evidence="13">
    <location>
        <begin position="141"/>
        <end position="174"/>
    </location>
</feature>
<evidence type="ECO:0000256" key="2">
    <source>
        <dbReference type="ARBA" id="ARBA00004141"/>
    </source>
</evidence>
<dbReference type="EMBL" id="CP002869">
    <property type="protein sequence ID" value="AEI45303.1"/>
    <property type="molecule type" value="Genomic_DNA"/>
</dbReference>
<dbReference type="InterPro" id="IPR008915">
    <property type="entry name" value="Peptidase_M50"/>
</dbReference>
<keyword evidence="10" id="KW-0482">Metalloprotease</keyword>
<dbReference type="Pfam" id="PF02163">
    <property type="entry name" value="Peptidase_M50"/>
    <property type="match status" value="2"/>
</dbReference>
<reference evidence="15" key="1">
    <citation type="submission" date="2011-06" db="EMBL/GenBank/DDBJ databases">
        <title>Complete genome sequence of Paenibacillus mucilaginosus KNP414.</title>
        <authorList>
            <person name="Wang J."/>
            <person name="Hu S."/>
            <person name="Hu X."/>
            <person name="Zhang B."/>
            <person name="Dong D."/>
            <person name="Zhang S."/>
            <person name="Zhao K."/>
            <person name="Wu D."/>
        </authorList>
    </citation>
    <scope>NUCLEOTIDE SEQUENCE [LARGE SCALE GENOMIC DNA]</scope>
    <source>
        <strain evidence="15">KNP414</strain>
    </source>
</reference>
<evidence type="ECO:0000313" key="14">
    <source>
        <dbReference type="EMBL" id="AEI45303.1"/>
    </source>
</evidence>
<evidence type="ECO:0000256" key="9">
    <source>
        <dbReference type="ARBA" id="ARBA00022989"/>
    </source>
</evidence>
<dbReference type="RefSeq" id="WP_013920447.1">
    <property type="nucleotide sequence ID" value="NC_015690.1"/>
</dbReference>
<dbReference type="GO" id="GO:0046872">
    <property type="term" value="F:metal ion binding"/>
    <property type="evidence" value="ECO:0007669"/>
    <property type="project" value="UniProtKB-KW"/>
</dbReference>
<feature type="transmembrane region" description="Helical" evidence="12">
    <location>
        <begin position="141"/>
        <end position="163"/>
    </location>
</feature>
<keyword evidence="4" id="KW-0645">Protease</keyword>
<keyword evidence="8" id="KW-0862">Zinc</keyword>
<evidence type="ECO:0000256" key="7">
    <source>
        <dbReference type="ARBA" id="ARBA00022801"/>
    </source>
</evidence>
<comment type="cofactor">
    <cofactor evidence="1">
        <name>Zn(2+)</name>
        <dbReference type="ChEBI" id="CHEBI:29105"/>
    </cofactor>
</comment>